<reference evidence="2" key="2">
    <citation type="journal article" date="2022" name="Res Sq">
        <title>Evolution of multicellular longitudinally dividing oral cavity symbionts (Neisseriaceae).</title>
        <authorList>
            <person name="Nyongesa S."/>
            <person name="Weber P."/>
            <person name="Bernet E."/>
            <person name="Pullido F."/>
            <person name="Nieckarz M."/>
            <person name="Delaby M."/>
            <person name="Nieves C."/>
            <person name="Viehboeck T."/>
            <person name="Krause N."/>
            <person name="Rivera-Millot A."/>
            <person name="Nakamura A."/>
            <person name="Vischer N."/>
            <person name="VanNieuwenhze M."/>
            <person name="Brun Y."/>
            <person name="Cava F."/>
            <person name="Bulgheresi S."/>
            <person name="Veyrier F."/>
        </authorList>
    </citation>
    <scope>NUCLEOTIDE SEQUENCE</scope>
    <source>
        <strain evidence="2">17694</strain>
    </source>
</reference>
<feature type="domain" description="Transketolase-like pyrimidine-binding" evidence="1">
    <location>
        <begin position="35"/>
        <end position="159"/>
    </location>
</feature>
<dbReference type="SUPFAM" id="SSF52518">
    <property type="entry name" value="Thiamin diphosphate-binding fold (THDP-binding)"/>
    <property type="match status" value="1"/>
</dbReference>
<accession>A0A8T9MXX6</accession>
<dbReference type="SMART" id="SM00861">
    <property type="entry name" value="Transket_pyr"/>
    <property type="match status" value="1"/>
</dbReference>
<dbReference type="GO" id="GO:0006098">
    <property type="term" value="P:pentose-phosphate shunt"/>
    <property type="evidence" value="ECO:0007669"/>
    <property type="project" value="TreeGrafter"/>
</dbReference>
<reference evidence="2" key="1">
    <citation type="submission" date="2021-12" db="EMBL/GenBank/DDBJ databases">
        <authorList>
            <person name="Veyrier F.J."/>
        </authorList>
    </citation>
    <scope>NUCLEOTIDE SEQUENCE</scope>
    <source>
        <strain evidence="2">17694</strain>
    </source>
</reference>
<evidence type="ECO:0000313" key="2">
    <source>
        <dbReference type="EMBL" id="UOP05725.1"/>
    </source>
</evidence>
<evidence type="ECO:0000259" key="1">
    <source>
        <dbReference type="SMART" id="SM00861"/>
    </source>
</evidence>
<dbReference type="Proteomes" id="UP000831534">
    <property type="component" value="Chromosome"/>
</dbReference>
<dbReference type="GO" id="GO:0005829">
    <property type="term" value="C:cytosol"/>
    <property type="evidence" value="ECO:0007669"/>
    <property type="project" value="TreeGrafter"/>
</dbReference>
<dbReference type="PANTHER" id="PTHR43522">
    <property type="entry name" value="TRANSKETOLASE"/>
    <property type="match status" value="1"/>
</dbReference>
<dbReference type="Pfam" id="PF02779">
    <property type="entry name" value="Transket_pyr"/>
    <property type="match status" value="1"/>
</dbReference>
<evidence type="ECO:0000313" key="3">
    <source>
        <dbReference type="Proteomes" id="UP000831534"/>
    </source>
</evidence>
<organism evidence="2 3">
    <name type="scientific">Conchiformibius kuhniae</name>
    <dbReference type="NCBI Taxonomy" id="211502"/>
    <lineage>
        <taxon>Bacteria</taxon>
        <taxon>Pseudomonadati</taxon>
        <taxon>Pseudomonadota</taxon>
        <taxon>Betaproteobacteria</taxon>
        <taxon>Neisseriales</taxon>
        <taxon>Neisseriaceae</taxon>
        <taxon>Conchiformibius</taxon>
    </lineage>
</organism>
<dbReference type="AlphaFoldDB" id="A0A8T9MXX6"/>
<dbReference type="EMBL" id="CP091521">
    <property type="protein sequence ID" value="UOP05725.1"/>
    <property type="molecule type" value="Genomic_DNA"/>
</dbReference>
<dbReference type="Gene3D" id="3.40.50.970">
    <property type="match status" value="1"/>
</dbReference>
<name>A0A8T9MXX6_9NEIS</name>
<dbReference type="CDD" id="cd07033">
    <property type="entry name" value="TPP_PYR_DXS_TK_like"/>
    <property type="match status" value="1"/>
</dbReference>
<gene>
    <name evidence="2" type="ORF">LVJ77_00045</name>
</gene>
<dbReference type="InterPro" id="IPR029061">
    <property type="entry name" value="THDP-binding"/>
</dbReference>
<dbReference type="InterPro" id="IPR033247">
    <property type="entry name" value="Transketolase_fam"/>
</dbReference>
<dbReference type="InterPro" id="IPR005475">
    <property type="entry name" value="Transketolase-like_Pyr-bd"/>
</dbReference>
<dbReference type="GO" id="GO:0004802">
    <property type="term" value="F:transketolase activity"/>
    <property type="evidence" value="ECO:0007669"/>
    <property type="project" value="TreeGrafter"/>
</dbReference>
<proteinExistence type="predicted"/>
<sequence length="164" mass="17810">MAAEFERRTAGRLPEHFAAHVQAALQSVCEKGEKIATRKASQNSIEILAQVLPELVGGSADLTPSNLTDWSNSVAVTRENGGNYIHYGVREFGMAAVMNGMALHGGVKPFGATFLMFSEYARNALRMAALMKINPVFVFTHDSIGLGEDFTPRTNLLNRLPLCA</sequence>
<keyword evidence="3" id="KW-1185">Reference proteome</keyword>
<protein>
    <recommendedName>
        <fullName evidence="1">Transketolase-like pyrimidine-binding domain-containing protein</fullName>
    </recommendedName>
</protein>
<dbReference type="PANTHER" id="PTHR43522:SF2">
    <property type="entry name" value="TRANSKETOLASE 1-RELATED"/>
    <property type="match status" value="1"/>
</dbReference>